<accession>A0AAD4TJR5</accession>
<organism evidence="2 3">
    <name type="scientific">Ovis ammon polii</name>
    <dbReference type="NCBI Taxonomy" id="230172"/>
    <lineage>
        <taxon>Eukaryota</taxon>
        <taxon>Metazoa</taxon>
        <taxon>Chordata</taxon>
        <taxon>Craniata</taxon>
        <taxon>Vertebrata</taxon>
        <taxon>Euteleostomi</taxon>
        <taxon>Mammalia</taxon>
        <taxon>Eutheria</taxon>
        <taxon>Laurasiatheria</taxon>
        <taxon>Artiodactyla</taxon>
        <taxon>Ruminantia</taxon>
        <taxon>Pecora</taxon>
        <taxon>Bovidae</taxon>
        <taxon>Caprinae</taxon>
        <taxon>Ovis</taxon>
    </lineage>
</organism>
<gene>
    <name evidence="2" type="ORF">MG293_020870</name>
</gene>
<reference evidence="2" key="1">
    <citation type="submission" date="2022-03" db="EMBL/GenBank/DDBJ databases">
        <title>Genomic analyses of argali, domestic sheep and their hybrids provide insights into chromosomal evolution, heterosis and genetic basis of agronomic traits.</title>
        <authorList>
            <person name="Li M."/>
        </authorList>
    </citation>
    <scope>NUCLEOTIDE SEQUENCE</scope>
    <source>
        <strain evidence="2">CAU-MHL-2022a</strain>
        <tissue evidence="2">Skin</tissue>
    </source>
</reference>
<feature type="region of interest" description="Disordered" evidence="1">
    <location>
        <begin position="1"/>
        <end position="20"/>
    </location>
</feature>
<dbReference type="AlphaFoldDB" id="A0AAD4TJR5"/>
<dbReference type="EMBL" id="JAKZEL010000030">
    <property type="protein sequence ID" value="KAI4529073.1"/>
    <property type="molecule type" value="Genomic_DNA"/>
</dbReference>
<evidence type="ECO:0000313" key="2">
    <source>
        <dbReference type="EMBL" id="KAI4529073.1"/>
    </source>
</evidence>
<dbReference type="Proteomes" id="UP001214576">
    <property type="component" value="Unassembled WGS sequence"/>
</dbReference>
<evidence type="ECO:0000313" key="3">
    <source>
        <dbReference type="Proteomes" id="UP001214576"/>
    </source>
</evidence>
<comment type="caution">
    <text evidence="2">The sequence shown here is derived from an EMBL/GenBank/DDBJ whole genome shotgun (WGS) entry which is preliminary data.</text>
</comment>
<proteinExistence type="predicted"/>
<sequence length="170" mass="19417">MFGSIPTTEGEGQEHPEQAGERHEAWISLHKCAEYLPQAEEFSVFEFLAAHIHTTQYLCDSPQRKVGFVMFIGHVVCAHMGEKSGSPQALFCLLVFSWSYLDPLLRYKSEVLVQTATIGEIPKGNGTKSQIHWAEKCLWFKHTFVDDKIEARKEGCNLFKITIEIKYLPR</sequence>
<keyword evidence="3" id="KW-1185">Reference proteome</keyword>
<name>A0AAD4TJR5_OVIAM</name>
<protein>
    <submittedName>
        <fullName evidence="2">Uncharacterized protein</fullName>
    </submittedName>
</protein>
<evidence type="ECO:0000256" key="1">
    <source>
        <dbReference type="SAM" id="MobiDB-lite"/>
    </source>
</evidence>